<protein>
    <recommendedName>
        <fullName evidence="3">Iron-only hydrogenase system regulator</fullName>
    </recommendedName>
</protein>
<dbReference type="AlphaFoldDB" id="A0AAU8P8P1"/>
<name>A0AAU8P8P1_DESK7</name>
<sequence>MVMQKDICVVGILVDGRADRAPEVQQVLTRHGSRILSRSGIPDPSRRRGIITLTVEADESERKTLERDLQQIEGVVVKSVALGPALM</sequence>
<evidence type="ECO:0008006" key="3">
    <source>
        <dbReference type="Google" id="ProtNLM"/>
    </source>
</evidence>
<gene>
    <name evidence="1" type="ordered locus">Desku_0479</name>
</gene>
<dbReference type="InterPro" id="IPR023860">
    <property type="entry name" value="FeFe-hyd_TM1266"/>
</dbReference>
<evidence type="ECO:0000313" key="2">
    <source>
        <dbReference type="Proteomes" id="UP000009229"/>
    </source>
</evidence>
<dbReference type="InterPro" id="IPR027271">
    <property type="entry name" value="Acetolactate_synth/TF_NikR_C"/>
</dbReference>
<dbReference type="InterPro" id="IPR045865">
    <property type="entry name" value="ACT-like_dom_sf"/>
</dbReference>
<accession>A0AAU8P8P1</accession>
<reference evidence="2" key="1">
    <citation type="submission" date="2011-05" db="EMBL/GenBank/DDBJ databases">
        <title>Complete sequence of Desulfotomaculum kuznetsovii DSM 6115.</title>
        <authorList>
            <person name="Lucas S."/>
            <person name="Han J."/>
            <person name="Lapidus A."/>
            <person name="Cheng J.-F."/>
            <person name="Goodwin L."/>
            <person name="Pitluck S."/>
            <person name="Peters L."/>
            <person name="Mikhailova N."/>
            <person name="Lu M."/>
            <person name="Saunders E."/>
            <person name="Han C."/>
            <person name="Tapia R."/>
            <person name="Land M."/>
            <person name="Hauser L."/>
            <person name="Kyrpides N."/>
            <person name="Ivanova N."/>
            <person name="Pagani I."/>
            <person name="Nazina T."/>
            <person name="Ivanova A."/>
            <person name="Parshina S."/>
            <person name="Kuever J."/>
            <person name="Muyzer G."/>
            <person name="Plugge C."/>
            <person name="Stams A."/>
            <person name="Woyke T."/>
        </authorList>
    </citation>
    <scope>NUCLEOTIDE SEQUENCE [LARGE SCALE GENOMIC DNA]</scope>
    <source>
        <strain evidence="2">DSM 6115 / VKM B-1805 / 17</strain>
    </source>
</reference>
<evidence type="ECO:0000313" key="1">
    <source>
        <dbReference type="EMBL" id="AEG14101.1"/>
    </source>
</evidence>
<dbReference type="KEGG" id="dku:Desku_0479"/>
<dbReference type="Gene3D" id="3.30.70.1150">
    <property type="entry name" value="ACT-like. Chain A, domain 2"/>
    <property type="match status" value="1"/>
</dbReference>
<dbReference type="Pfam" id="PF21699">
    <property type="entry name" value="TM1266-like"/>
    <property type="match status" value="1"/>
</dbReference>
<dbReference type="SUPFAM" id="SSF55021">
    <property type="entry name" value="ACT-like"/>
    <property type="match status" value="1"/>
</dbReference>
<organism evidence="1 2">
    <name type="scientific">Desulfofundulus kuznetsovii (strain DSM 6115 / VKM B-1805 / 17)</name>
    <name type="common">Desulfotomaculum kuznetsovii</name>
    <dbReference type="NCBI Taxonomy" id="760568"/>
    <lineage>
        <taxon>Bacteria</taxon>
        <taxon>Bacillati</taxon>
        <taxon>Bacillota</taxon>
        <taxon>Clostridia</taxon>
        <taxon>Eubacteriales</taxon>
        <taxon>Peptococcaceae</taxon>
        <taxon>Desulfofundulus</taxon>
    </lineage>
</organism>
<proteinExistence type="predicted"/>
<dbReference type="Proteomes" id="UP000009229">
    <property type="component" value="Chromosome"/>
</dbReference>
<keyword evidence="2" id="KW-1185">Reference proteome</keyword>
<dbReference type="EMBL" id="CP002770">
    <property type="protein sequence ID" value="AEG14101.1"/>
    <property type="molecule type" value="Genomic_DNA"/>
</dbReference>